<evidence type="ECO:0000313" key="2">
    <source>
        <dbReference type="RefSeq" id="XP_026686409.1"/>
    </source>
</evidence>
<name>A0A3Q0JDA2_DIACI</name>
<keyword evidence="1" id="KW-1185">Reference proteome</keyword>
<proteinExistence type="predicted"/>
<dbReference type="KEGG" id="dci:113471454"/>
<sequence>MTQIIFQDDQEVGALRLAQGGLKNWSAPRNFQQLLDRSFKVLLLLRVLDKEQPQDIHDIVKVVDGILPSDAFEEAPQCSVQTLRHLCCDLIGQQVAQLSDDFVWLAEGTSSAFGVIFDELLTILDFDDE</sequence>
<organism evidence="1 2">
    <name type="scientific">Diaphorina citri</name>
    <name type="common">Asian citrus psyllid</name>
    <dbReference type="NCBI Taxonomy" id="121845"/>
    <lineage>
        <taxon>Eukaryota</taxon>
        <taxon>Metazoa</taxon>
        <taxon>Ecdysozoa</taxon>
        <taxon>Arthropoda</taxon>
        <taxon>Hexapoda</taxon>
        <taxon>Insecta</taxon>
        <taxon>Pterygota</taxon>
        <taxon>Neoptera</taxon>
        <taxon>Paraneoptera</taxon>
        <taxon>Hemiptera</taxon>
        <taxon>Sternorrhyncha</taxon>
        <taxon>Psylloidea</taxon>
        <taxon>Psyllidae</taxon>
        <taxon>Diaphorininae</taxon>
        <taxon>Diaphorina</taxon>
    </lineage>
</organism>
<reference evidence="2" key="1">
    <citation type="submission" date="2025-08" db="UniProtKB">
        <authorList>
            <consortium name="RefSeq"/>
        </authorList>
    </citation>
    <scope>IDENTIFICATION</scope>
</reference>
<dbReference type="Proteomes" id="UP000079169">
    <property type="component" value="Unplaced"/>
</dbReference>
<dbReference type="GeneID" id="113471454"/>
<dbReference type="AlphaFoldDB" id="A0A3Q0JDA2"/>
<protein>
    <submittedName>
        <fullName evidence="2">Uncharacterized protein LOC113471454</fullName>
    </submittedName>
</protein>
<gene>
    <name evidence="2" type="primary">LOC113471454</name>
</gene>
<accession>A0A3Q0JDA2</accession>
<dbReference type="PaxDb" id="121845-A0A3Q0JDA2"/>
<dbReference type="RefSeq" id="XP_026686409.1">
    <property type="nucleotide sequence ID" value="XM_026830608.1"/>
</dbReference>
<evidence type="ECO:0000313" key="1">
    <source>
        <dbReference type="Proteomes" id="UP000079169"/>
    </source>
</evidence>